<proteinExistence type="predicted"/>
<dbReference type="KEGG" id="cgn:OK18_07815"/>
<keyword evidence="1" id="KW-0812">Transmembrane</keyword>
<feature type="transmembrane region" description="Helical" evidence="1">
    <location>
        <begin position="19"/>
        <end position="36"/>
    </location>
</feature>
<evidence type="ECO:0000313" key="2">
    <source>
        <dbReference type="EMBL" id="AKK72546.1"/>
    </source>
</evidence>
<dbReference type="STRING" id="1324352.OK18_07815"/>
<evidence type="ECO:0000313" key="3">
    <source>
        <dbReference type="Proteomes" id="UP000035213"/>
    </source>
</evidence>
<evidence type="ECO:0000256" key="1">
    <source>
        <dbReference type="SAM" id="Phobius"/>
    </source>
</evidence>
<accession>A0A0G3M075</accession>
<dbReference type="Proteomes" id="UP000035213">
    <property type="component" value="Chromosome"/>
</dbReference>
<name>A0A0G3M075_CHRGL</name>
<gene>
    <name evidence="2" type="ORF">OK18_07815</name>
</gene>
<dbReference type="AlphaFoldDB" id="A0A0G3M075"/>
<keyword evidence="1" id="KW-1133">Transmembrane helix</keyword>
<protein>
    <recommendedName>
        <fullName evidence="4">Outer membrane protein beta-barrel domain-containing protein</fullName>
    </recommendedName>
</protein>
<evidence type="ECO:0008006" key="4">
    <source>
        <dbReference type="Google" id="ProtNLM"/>
    </source>
</evidence>
<dbReference type="PATRIC" id="fig|1324352.5.peg.1642"/>
<keyword evidence="1" id="KW-0472">Membrane</keyword>
<reference evidence="2 3" key="1">
    <citation type="submission" date="2014-11" db="EMBL/GenBank/DDBJ databases">
        <authorList>
            <person name="Park G.-S."/>
            <person name="Hong S.-J."/>
            <person name="Jung B.K."/>
            <person name="Khan A.R."/>
            <person name="Kwak Y."/>
            <person name="Shin J.-H."/>
        </authorList>
    </citation>
    <scope>NUCLEOTIDE SEQUENCE [LARGE SCALE GENOMIC DNA]</scope>
    <source>
        <strain evidence="2 3">DSM 27622</strain>
    </source>
</reference>
<feature type="transmembrane region" description="Helical" evidence="1">
    <location>
        <begin position="48"/>
        <end position="66"/>
    </location>
</feature>
<dbReference type="EMBL" id="CP009928">
    <property type="protein sequence ID" value="AKK72546.1"/>
    <property type="molecule type" value="Genomic_DNA"/>
</dbReference>
<organism evidence="2 3">
    <name type="scientific">Chryseobacterium gallinarum</name>
    <dbReference type="NCBI Taxonomy" id="1324352"/>
    <lineage>
        <taxon>Bacteria</taxon>
        <taxon>Pseudomonadati</taxon>
        <taxon>Bacteroidota</taxon>
        <taxon>Flavobacteriia</taxon>
        <taxon>Flavobacteriales</taxon>
        <taxon>Weeksellaceae</taxon>
        <taxon>Chryseobacterium group</taxon>
        <taxon>Chryseobacterium</taxon>
    </lineage>
</organism>
<sequence length="191" mass="21722">MLIEEESLHKIKYLNMKKFIIPLMLMFFSGTVFSQISVGTPAQENNRWTFGGGIGLGFGSNSAFYLQASPRVGYRLTNDLEGGVVGSVSWQTSDYYRSTMFGIGPFINYYFARSFYVGANLQHYFINYKDKYYDYKYNKEETALYLGGGYMQRIGNNSFMQLGLMYNVLYKENSSVFSSGLIPNIGFVVGL</sequence>